<dbReference type="EMBL" id="JBHTKI010000019">
    <property type="protein sequence ID" value="MFD1032236.1"/>
    <property type="molecule type" value="Genomic_DNA"/>
</dbReference>
<dbReference type="SUPFAM" id="SSF52091">
    <property type="entry name" value="SpoIIaa-like"/>
    <property type="match status" value="1"/>
</dbReference>
<dbReference type="Gene3D" id="1.10.490.70">
    <property type="entry name" value="Histidine kinase N-terminal domain"/>
    <property type="match status" value="1"/>
</dbReference>
<evidence type="ECO:0000313" key="4">
    <source>
        <dbReference type="Proteomes" id="UP001597109"/>
    </source>
</evidence>
<dbReference type="CDD" id="cd07041">
    <property type="entry name" value="STAS_RsbR_RsbS_like"/>
    <property type="match status" value="1"/>
</dbReference>
<gene>
    <name evidence="3" type="ORF">ACFQ1X_12420</name>
</gene>
<dbReference type="RefSeq" id="WP_144839225.1">
    <property type="nucleotide sequence ID" value="NZ_JBHTKI010000019.1"/>
</dbReference>
<keyword evidence="1" id="KW-0597">Phosphoprotein</keyword>
<name>A0ABW3LFR3_9BACL</name>
<dbReference type="PANTHER" id="PTHR33745:SF3">
    <property type="entry name" value="RSBT CO-ANTAGONIST PROTEIN RSBRC"/>
    <property type="match status" value="1"/>
</dbReference>
<dbReference type="PANTHER" id="PTHR33745">
    <property type="entry name" value="RSBT ANTAGONIST PROTEIN RSBS-RELATED"/>
    <property type="match status" value="1"/>
</dbReference>
<dbReference type="Proteomes" id="UP001597109">
    <property type="component" value="Unassembled WGS sequence"/>
</dbReference>
<keyword evidence="4" id="KW-1185">Reference proteome</keyword>
<evidence type="ECO:0000256" key="1">
    <source>
        <dbReference type="ARBA" id="ARBA00022553"/>
    </source>
</evidence>
<accession>A0ABW3LFR3</accession>
<dbReference type="Gene3D" id="3.30.750.24">
    <property type="entry name" value="STAS domain"/>
    <property type="match status" value="1"/>
</dbReference>
<organism evidence="3 4">
    <name type="scientific">Metaplanococcus flavidus</name>
    <dbReference type="NCBI Taxonomy" id="569883"/>
    <lineage>
        <taxon>Bacteria</taxon>
        <taxon>Bacillati</taxon>
        <taxon>Bacillota</taxon>
        <taxon>Bacilli</taxon>
        <taxon>Bacillales</taxon>
        <taxon>Caryophanaceae</taxon>
        <taxon>Metaplanococcus</taxon>
    </lineage>
</organism>
<evidence type="ECO:0000313" key="3">
    <source>
        <dbReference type="EMBL" id="MFD1032236.1"/>
    </source>
</evidence>
<proteinExistence type="predicted"/>
<comment type="caution">
    <text evidence="3">The sequence shown here is derived from an EMBL/GenBank/DDBJ whole genome shotgun (WGS) entry which is preliminary data.</text>
</comment>
<sequence length="273" mass="30520">MLSVDQFSSYISENAHSISKEVVEYVVSRSKTEISEEEKEAALSMYVKLLGFFSESLKNENEDFMPEHLIEWSKNNAQMQVNSEGKISDIIVRYPLTRDIFTDILIRISLEIELSSADTGHIIKGINRILDVSLNETVRAFEQLSDQSKAELQKELVSLSAPIVPIRDEVVVLPLIGYIDEERTKFIMETAVPKIAAMNVDYVIMDFSGVLTINTHVAVSLHQIGNMLRIMGIQVASSGMRPELVQVAINSNITMSSAFTFSTVKQALETIGK</sequence>
<protein>
    <submittedName>
        <fullName evidence="3">STAS domain-containing protein</fullName>
    </submittedName>
</protein>
<evidence type="ECO:0000259" key="2">
    <source>
        <dbReference type="PROSITE" id="PS50801"/>
    </source>
</evidence>
<dbReference type="InterPro" id="IPR051932">
    <property type="entry name" value="Bact_StressResp_Reg"/>
</dbReference>
<dbReference type="InterPro" id="IPR002645">
    <property type="entry name" value="STAS_dom"/>
</dbReference>
<dbReference type="Pfam" id="PF01740">
    <property type="entry name" value="STAS"/>
    <property type="match status" value="1"/>
</dbReference>
<dbReference type="InterPro" id="IPR036513">
    <property type="entry name" value="STAS_dom_sf"/>
</dbReference>
<dbReference type="PROSITE" id="PS50801">
    <property type="entry name" value="STAS"/>
    <property type="match status" value="1"/>
</dbReference>
<reference evidence="4" key="1">
    <citation type="journal article" date="2019" name="Int. J. Syst. Evol. Microbiol.">
        <title>The Global Catalogue of Microorganisms (GCM) 10K type strain sequencing project: providing services to taxonomists for standard genome sequencing and annotation.</title>
        <authorList>
            <consortium name="The Broad Institute Genomics Platform"/>
            <consortium name="The Broad Institute Genome Sequencing Center for Infectious Disease"/>
            <person name="Wu L."/>
            <person name="Ma J."/>
        </authorList>
    </citation>
    <scope>NUCLEOTIDE SEQUENCE [LARGE SCALE GENOMIC DNA]</scope>
    <source>
        <strain evidence="4">CCUG 56756</strain>
    </source>
</reference>
<feature type="domain" description="STAS" evidence="2">
    <location>
        <begin position="160"/>
        <end position="271"/>
    </location>
</feature>